<dbReference type="EMBL" id="ML208292">
    <property type="protein sequence ID" value="TFK71868.1"/>
    <property type="molecule type" value="Genomic_DNA"/>
</dbReference>
<evidence type="ECO:0000313" key="1">
    <source>
        <dbReference type="EMBL" id="TFK71868.1"/>
    </source>
</evidence>
<name>A0ACD3B1L4_9AGAR</name>
<evidence type="ECO:0000313" key="2">
    <source>
        <dbReference type="Proteomes" id="UP000308600"/>
    </source>
</evidence>
<gene>
    <name evidence="1" type="ORF">BDN72DRAFT_400207</name>
</gene>
<reference evidence="1 2" key="1">
    <citation type="journal article" date="2019" name="Nat. Ecol. Evol.">
        <title>Megaphylogeny resolves global patterns of mushroom evolution.</title>
        <authorList>
            <person name="Varga T."/>
            <person name="Krizsan K."/>
            <person name="Foldi C."/>
            <person name="Dima B."/>
            <person name="Sanchez-Garcia M."/>
            <person name="Sanchez-Ramirez S."/>
            <person name="Szollosi G.J."/>
            <person name="Szarkandi J.G."/>
            <person name="Papp V."/>
            <person name="Albert L."/>
            <person name="Andreopoulos W."/>
            <person name="Angelini C."/>
            <person name="Antonin V."/>
            <person name="Barry K.W."/>
            <person name="Bougher N.L."/>
            <person name="Buchanan P."/>
            <person name="Buyck B."/>
            <person name="Bense V."/>
            <person name="Catcheside P."/>
            <person name="Chovatia M."/>
            <person name="Cooper J."/>
            <person name="Damon W."/>
            <person name="Desjardin D."/>
            <person name="Finy P."/>
            <person name="Geml J."/>
            <person name="Haridas S."/>
            <person name="Hughes K."/>
            <person name="Justo A."/>
            <person name="Karasinski D."/>
            <person name="Kautmanova I."/>
            <person name="Kiss B."/>
            <person name="Kocsube S."/>
            <person name="Kotiranta H."/>
            <person name="LaButti K.M."/>
            <person name="Lechner B.E."/>
            <person name="Liimatainen K."/>
            <person name="Lipzen A."/>
            <person name="Lukacs Z."/>
            <person name="Mihaltcheva S."/>
            <person name="Morgado L.N."/>
            <person name="Niskanen T."/>
            <person name="Noordeloos M.E."/>
            <person name="Ohm R.A."/>
            <person name="Ortiz-Santana B."/>
            <person name="Ovrebo C."/>
            <person name="Racz N."/>
            <person name="Riley R."/>
            <person name="Savchenko A."/>
            <person name="Shiryaev A."/>
            <person name="Soop K."/>
            <person name="Spirin V."/>
            <person name="Szebenyi C."/>
            <person name="Tomsovsky M."/>
            <person name="Tulloss R.E."/>
            <person name="Uehling J."/>
            <person name="Grigoriev I.V."/>
            <person name="Vagvolgyi C."/>
            <person name="Papp T."/>
            <person name="Martin F.M."/>
            <person name="Miettinen O."/>
            <person name="Hibbett D.S."/>
            <person name="Nagy L.G."/>
        </authorList>
    </citation>
    <scope>NUCLEOTIDE SEQUENCE [LARGE SCALE GENOMIC DNA]</scope>
    <source>
        <strain evidence="1 2">NL-1719</strain>
    </source>
</reference>
<protein>
    <submittedName>
        <fullName evidence="1">Beta-lactamase</fullName>
    </submittedName>
</protein>
<organism evidence="1 2">
    <name type="scientific">Pluteus cervinus</name>
    <dbReference type="NCBI Taxonomy" id="181527"/>
    <lineage>
        <taxon>Eukaryota</taxon>
        <taxon>Fungi</taxon>
        <taxon>Dikarya</taxon>
        <taxon>Basidiomycota</taxon>
        <taxon>Agaricomycotina</taxon>
        <taxon>Agaricomycetes</taxon>
        <taxon>Agaricomycetidae</taxon>
        <taxon>Agaricales</taxon>
        <taxon>Pluteineae</taxon>
        <taxon>Pluteaceae</taxon>
        <taxon>Pluteus</taxon>
    </lineage>
</organism>
<accession>A0ACD3B1L4</accession>
<keyword evidence="2" id="KW-1185">Reference proteome</keyword>
<proteinExistence type="predicted"/>
<sequence>MVRPCLVLLRVACVFSLMVENTQAIMSTFSSHSNRSVSGAEPLRYGSPESVGLLSGPLIELERNTSAYTVPKNYGSPSHNQVHPLYPGATVLVGHENVIVSHFATGYALKYGDANGTLLPQEEWVLMEKDTIYDVASLTKMFTTIVALQQLEQGNIQLNASVATYLPQFSANGKEGVNILMLLTHTSGFDADPSPGLWYGYQTLEERRAAVLEQKLINSPGRAYLYSDLNFMTLQFVLESVTGRPLDVLIRDDFTAPLGMVNTFFNRGNKDLGEDLLHRTAPTEFQIQVLGDIEPQRAQPILGTVHDENAWGTDGVSGHAGVFSTAGDLAIFCQMILNNGTYADKQILKPSTVDLIFHDFNTAFPGNAHGLGFELNQYYWSGPMQSLTTAGHTGYTGTTMAIDRGSNTFFILLTNRVHPSREWSNINIVREMVGYWVAKALGRDV</sequence>
<dbReference type="Proteomes" id="UP000308600">
    <property type="component" value="Unassembled WGS sequence"/>
</dbReference>